<dbReference type="AlphaFoldDB" id="A0A8E6EVY4"/>
<organism evidence="2 3">
    <name type="scientific">Telmatocola sphagniphila</name>
    <dbReference type="NCBI Taxonomy" id="1123043"/>
    <lineage>
        <taxon>Bacteria</taxon>
        <taxon>Pseudomonadati</taxon>
        <taxon>Planctomycetota</taxon>
        <taxon>Planctomycetia</taxon>
        <taxon>Gemmatales</taxon>
        <taxon>Gemmataceae</taxon>
    </lineage>
</organism>
<feature type="region of interest" description="Disordered" evidence="1">
    <location>
        <begin position="133"/>
        <end position="164"/>
    </location>
</feature>
<sequence length="164" mass="18651">MAKDNGQKTRRAVHQEQVRERVEFVQTMLGRHFTTEEIKREVREKFGTDIFSSTIQGWIRTARDWNVLEIQKARREQRAESLAVYTSVISDPNSKPRDRIMAQRAIDDLLGLRIHLPPLERIREYLGLVDERKKPVSGETSADERAGVGGPLQTPGETGEAGGE</sequence>
<evidence type="ECO:0000313" key="2">
    <source>
        <dbReference type="EMBL" id="QVL33217.1"/>
    </source>
</evidence>
<evidence type="ECO:0000256" key="1">
    <source>
        <dbReference type="SAM" id="MobiDB-lite"/>
    </source>
</evidence>
<reference evidence="2" key="1">
    <citation type="submission" date="2021-05" db="EMBL/GenBank/DDBJ databases">
        <title>Complete genome sequence of the cellulolytic planctomycete Telmatocola sphagniphila SP2T and characterization of the first cellulase from planctomycetes.</title>
        <authorList>
            <person name="Rakitin A.L."/>
            <person name="Beletsky A.V."/>
            <person name="Naumoff D.G."/>
            <person name="Kulichevskaya I.S."/>
            <person name="Mardanov A.V."/>
            <person name="Ravin N.V."/>
            <person name="Dedysh S.N."/>
        </authorList>
    </citation>
    <scope>NUCLEOTIDE SEQUENCE</scope>
    <source>
        <strain evidence="2">SP2T</strain>
    </source>
</reference>
<evidence type="ECO:0000313" key="3">
    <source>
        <dbReference type="Proteomes" id="UP000676194"/>
    </source>
</evidence>
<dbReference type="RefSeq" id="WP_213498107.1">
    <property type="nucleotide sequence ID" value="NZ_CP074694.1"/>
</dbReference>
<dbReference type="EMBL" id="CP074694">
    <property type="protein sequence ID" value="QVL33217.1"/>
    <property type="molecule type" value="Genomic_DNA"/>
</dbReference>
<keyword evidence="3" id="KW-1185">Reference proteome</keyword>
<proteinExistence type="predicted"/>
<feature type="compositionally biased region" description="Basic and acidic residues" evidence="1">
    <location>
        <begin position="133"/>
        <end position="146"/>
    </location>
</feature>
<dbReference type="KEGG" id="tsph:KIH39_04685"/>
<dbReference type="Proteomes" id="UP000676194">
    <property type="component" value="Chromosome"/>
</dbReference>
<protein>
    <submittedName>
        <fullName evidence="2">Uncharacterized protein</fullName>
    </submittedName>
</protein>
<name>A0A8E6EVY4_9BACT</name>
<accession>A0A8E6EVY4</accession>
<gene>
    <name evidence="2" type="ORF">KIH39_04685</name>
</gene>